<evidence type="ECO:0000259" key="2">
    <source>
        <dbReference type="PROSITE" id="PS50110"/>
    </source>
</evidence>
<evidence type="ECO:0000313" key="4">
    <source>
        <dbReference type="Proteomes" id="UP000293652"/>
    </source>
</evidence>
<dbReference type="EMBL" id="SIPC01000013">
    <property type="protein sequence ID" value="TAX63652.1"/>
    <property type="molecule type" value="Genomic_DNA"/>
</dbReference>
<proteinExistence type="predicted"/>
<sequence>MDECVLIVEDEPLIASDLEDQLHQLGYLTSGRADDFDSARRLAPYSSIALVDVNLADGTTGPRIAEYLPGEFGTAVAMVTGNSEAVERDLKGGEPVIPPPKGQLFWQETKA</sequence>
<dbReference type="AlphaFoldDB" id="A0A4Q8XNA8"/>
<dbReference type="Gene3D" id="3.40.50.2300">
    <property type="match status" value="1"/>
</dbReference>
<dbReference type="InterPro" id="IPR011006">
    <property type="entry name" value="CheY-like_superfamily"/>
</dbReference>
<dbReference type="PROSITE" id="PS50110">
    <property type="entry name" value="RESPONSE_REGULATORY"/>
    <property type="match status" value="1"/>
</dbReference>
<protein>
    <submittedName>
        <fullName evidence="3">Response regulator</fullName>
    </submittedName>
</protein>
<dbReference type="GO" id="GO:0000160">
    <property type="term" value="P:phosphorelay signal transduction system"/>
    <property type="evidence" value="ECO:0007669"/>
    <property type="project" value="InterPro"/>
</dbReference>
<evidence type="ECO:0000256" key="1">
    <source>
        <dbReference type="PROSITE-ProRule" id="PRU00169"/>
    </source>
</evidence>
<keyword evidence="1" id="KW-0597">Phosphoprotein</keyword>
<name>A0A4Q8XNA8_RHILE</name>
<dbReference type="Proteomes" id="UP000293652">
    <property type="component" value="Unassembled WGS sequence"/>
</dbReference>
<feature type="domain" description="Response regulatory" evidence="2">
    <location>
        <begin position="4"/>
        <end position="111"/>
    </location>
</feature>
<evidence type="ECO:0000313" key="3">
    <source>
        <dbReference type="EMBL" id="TAX63652.1"/>
    </source>
</evidence>
<dbReference type="SUPFAM" id="SSF52172">
    <property type="entry name" value="CheY-like"/>
    <property type="match status" value="1"/>
</dbReference>
<reference evidence="3 4" key="1">
    <citation type="submission" date="2019-02" db="EMBL/GenBank/DDBJ databases">
        <title>The genomic architecture of introgression among sibling species of bacteria.</title>
        <authorList>
            <person name="Cavassim M.I.A."/>
            <person name="Moeskjaer S."/>
            <person name="Moslemi C."/>
            <person name="Fields B."/>
            <person name="Bachmann A."/>
            <person name="Vilhjalmsson B."/>
            <person name="Schierup M.H."/>
            <person name="Young J.P.W."/>
            <person name="Andersen S.U."/>
        </authorList>
    </citation>
    <scope>NUCLEOTIDE SEQUENCE [LARGE SCALE GENOMIC DNA]</scope>
    <source>
        <strain evidence="3 4">SM145A</strain>
    </source>
</reference>
<gene>
    <name evidence="3" type="ORF">ELI03_36125</name>
</gene>
<comment type="caution">
    <text evidence="3">The sequence shown here is derived from an EMBL/GenBank/DDBJ whole genome shotgun (WGS) entry which is preliminary data.</text>
</comment>
<dbReference type="RefSeq" id="WP_130751425.1">
    <property type="nucleotide sequence ID" value="NZ_SIPC01000013.1"/>
</dbReference>
<organism evidence="3 4">
    <name type="scientific">Rhizobium leguminosarum</name>
    <dbReference type="NCBI Taxonomy" id="384"/>
    <lineage>
        <taxon>Bacteria</taxon>
        <taxon>Pseudomonadati</taxon>
        <taxon>Pseudomonadota</taxon>
        <taxon>Alphaproteobacteria</taxon>
        <taxon>Hyphomicrobiales</taxon>
        <taxon>Rhizobiaceae</taxon>
        <taxon>Rhizobium/Agrobacterium group</taxon>
        <taxon>Rhizobium</taxon>
    </lineage>
</organism>
<accession>A0A4Q8XNA8</accession>
<feature type="modified residue" description="4-aspartylphosphate" evidence="1">
    <location>
        <position position="52"/>
    </location>
</feature>
<dbReference type="InterPro" id="IPR001789">
    <property type="entry name" value="Sig_transdc_resp-reg_receiver"/>
</dbReference>